<keyword evidence="3" id="KW-1185">Reference proteome</keyword>
<dbReference type="OrthoDB" id="9772788at2"/>
<evidence type="ECO:0000313" key="3">
    <source>
        <dbReference type="Proteomes" id="UP000257127"/>
    </source>
</evidence>
<dbReference type="SUPFAM" id="SSF54637">
    <property type="entry name" value="Thioesterase/thiol ester dehydrase-isomerase"/>
    <property type="match status" value="1"/>
</dbReference>
<reference evidence="2 3" key="1">
    <citation type="submission" date="2018-08" db="EMBL/GenBank/DDBJ databases">
        <title>The draft genome squence of Brumimicrobium sp. N62.</title>
        <authorList>
            <person name="Du Z.-J."/>
            <person name="Luo H.-R."/>
        </authorList>
    </citation>
    <scope>NUCLEOTIDE SEQUENCE [LARGE SCALE GENOMIC DNA]</scope>
    <source>
        <strain evidence="2 3">N62</strain>
    </source>
</reference>
<dbReference type="InterPro" id="IPR029069">
    <property type="entry name" value="HotDog_dom_sf"/>
</dbReference>
<dbReference type="AlphaFoldDB" id="A0A3E1F0L1"/>
<organism evidence="2 3">
    <name type="scientific">Brumimicrobium aurantiacum</name>
    <dbReference type="NCBI Taxonomy" id="1737063"/>
    <lineage>
        <taxon>Bacteria</taxon>
        <taxon>Pseudomonadati</taxon>
        <taxon>Bacteroidota</taxon>
        <taxon>Flavobacteriia</taxon>
        <taxon>Flavobacteriales</taxon>
        <taxon>Crocinitomicaceae</taxon>
        <taxon>Brumimicrobium</taxon>
    </lineage>
</organism>
<evidence type="ECO:0000313" key="2">
    <source>
        <dbReference type="EMBL" id="RFC55340.1"/>
    </source>
</evidence>
<comment type="caution">
    <text evidence="2">The sequence shown here is derived from an EMBL/GenBank/DDBJ whole genome shotgun (WGS) entry which is preliminary data.</text>
</comment>
<dbReference type="InterPro" id="IPR054545">
    <property type="entry name" value="ApeI-like"/>
</dbReference>
<dbReference type="GO" id="GO:0016829">
    <property type="term" value="F:lyase activity"/>
    <property type="evidence" value="ECO:0007669"/>
    <property type="project" value="UniProtKB-KW"/>
</dbReference>
<protein>
    <submittedName>
        <fullName evidence="2">3-hydroxyacyl-ACP dehydratase</fullName>
    </submittedName>
</protein>
<name>A0A3E1F0L1_9FLAO</name>
<evidence type="ECO:0000259" key="1">
    <source>
        <dbReference type="Pfam" id="PF22818"/>
    </source>
</evidence>
<accession>A0A3E1F0L1</accession>
<dbReference type="EMBL" id="QURB01000002">
    <property type="protein sequence ID" value="RFC55340.1"/>
    <property type="molecule type" value="Genomic_DNA"/>
</dbReference>
<feature type="domain" description="ApeI dehydratase-like" evidence="1">
    <location>
        <begin position="15"/>
        <end position="93"/>
    </location>
</feature>
<dbReference type="Proteomes" id="UP000257127">
    <property type="component" value="Unassembled WGS sequence"/>
</dbReference>
<dbReference type="Pfam" id="PF22818">
    <property type="entry name" value="ApeI-like"/>
    <property type="match status" value="1"/>
</dbReference>
<dbReference type="Gene3D" id="3.10.129.10">
    <property type="entry name" value="Hotdog Thioesterase"/>
    <property type="match status" value="1"/>
</dbReference>
<gene>
    <name evidence="2" type="ORF">DXU93_03645</name>
</gene>
<proteinExistence type="predicted"/>
<sequence length="123" mass="14001">MLLKGFYTIKEIVKVSEKEYNAFIHLNKDHEIFLGHFPGNPVVPGVCMVQVLKELTSEITAKKLIMNTSNNIKFMSLINPNTSPEIKLSITLNTDNEDIIKVKNICYIEDKIALKMSVKYSIL</sequence>